<feature type="repeat" description="ANK" evidence="3">
    <location>
        <begin position="1331"/>
        <end position="1352"/>
    </location>
</feature>
<feature type="repeat" description="ANK" evidence="3">
    <location>
        <begin position="727"/>
        <end position="759"/>
    </location>
</feature>
<dbReference type="Pfam" id="PF12796">
    <property type="entry name" value="Ank_2"/>
    <property type="match status" value="7"/>
</dbReference>
<keyword evidence="2 3" id="KW-0040">ANK repeat</keyword>
<reference evidence="4" key="1">
    <citation type="submission" date="2017-05" db="UniProtKB">
        <authorList>
            <consortium name="EnsemblMetazoa"/>
        </authorList>
    </citation>
    <scope>IDENTIFICATION</scope>
</reference>
<feature type="repeat" description="ANK" evidence="3">
    <location>
        <begin position="1254"/>
        <end position="1276"/>
    </location>
</feature>
<feature type="repeat" description="ANK" evidence="3">
    <location>
        <begin position="1187"/>
        <end position="1219"/>
    </location>
</feature>
<dbReference type="EnsemblMetazoa" id="Aqu2.1.14210_001">
    <property type="protein sequence ID" value="Aqu2.1.14210_001"/>
    <property type="gene ID" value="Aqu2.1.14210"/>
</dbReference>
<keyword evidence="1" id="KW-0677">Repeat</keyword>
<dbReference type="OrthoDB" id="303876at2759"/>
<dbReference type="SMART" id="SM00248">
    <property type="entry name" value="ANK"/>
    <property type="match status" value="22"/>
</dbReference>
<dbReference type="Pfam" id="PF00023">
    <property type="entry name" value="Ank"/>
    <property type="match status" value="1"/>
</dbReference>
<name>A0A1X7THK4_AMPQE</name>
<dbReference type="InParanoid" id="A0A1X7THK4"/>
<dbReference type="PROSITE" id="PS50297">
    <property type="entry name" value="ANK_REP_REGION"/>
    <property type="match status" value="4"/>
</dbReference>
<evidence type="ECO:0000256" key="3">
    <source>
        <dbReference type="PROSITE-ProRule" id="PRU00023"/>
    </source>
</evidence>
<proteinExistence type="predicted"/>
<dbReference type="PROSITE" id="PS50088">
    <property type="entry name" value="ANK_REPEAT"/>
    <property type="match status" value="6"/>
</dbReference>
<dbReference type="PANTHER" id="PTHR24173:SF74">
    <property type="entry name" value="ANKYRIN REPEAT DOMAIN-CONTAINING PROTEIN 16"/>
    <property type="match status" value="1"/>
</dbReference>
<dbReference type="InterPro" id="IPR002110">
    <property type="entry name" value="Ankyrin_rpt"/>
</dbReference>
<evidence type="ECO:0000256" key="2">
    <source>
        <dbReference type="ARBA" id="ARBA00023043"/>
    </source>
</evidence>
<accession>A0A1X7THK4</accession>
<organism evidence="4">
    <name type="scientific">Amphimedon queenslandica</name>
    <name type="common">Sponge</name>
    <dbReference type="NCBI Taxonomy" id="400682"/>
    <lineage>
        <taxon>Eukaryota</taxon>
        <taxon>Metazoa</taxon>
        <taxon>Porifera</taxon>
        <taxon>Demospongiae</taxon>
        <taxon>Heteroscleromorpha</taxon>
        <taxon>Haplosclerida</taxon>
        <taxon>Niphatidae</taxon>
        <taxon>Amphimedon</taxon>
    </lineage>
</organism>
<dbReference type="SUPFAM" id="SSF48403">
    <property type="entry name" value="Ankyrin repeat"/>
    <property type="match status" value="4"/>
</dbReference>
<dbReference type="PANTHER" id="PTHR24173">
    <property type="entry name" value="ANKYRIN REPEAT CONTAINING"/>
    <property type="match status" value="1"/>
</dbReference>
<evidence type="ECO:0000256" key="1">
    <source>
        <dbReference type="ARBA" id="ARBA00022737"/>
    </source>
</evidence>
<sequence length="1410" mass="157813">MSTKPEELKRAFDRELNINDYRLVWEKAGVLSGRWDSIGILLGISYNKLYEIESETKTARGCLQKVFDCWLKKDYDYKNHGVPTLRMLCNSIKSNSGGADPALADKIAKEFNLTSSGEATTSLVDTSSSKEATPTVELPVPISPQSESSVVYVRKKSVEYSPVNLTRMIEELREVYLDNMRFTKESFRSIDVSEVVDFVQDYISLLLSPRFDKYEAIEPIKKEFDHIQTIKQLFRVFDKYVSWFNFALVIKLVNTFITDERDLQRKWSTYREKLKDYFKNNNTKAVQIADSIEFGLSDVPGTKVMIAKVARDDYTLNDLYFFHKLIADALEVPEYDFYFCTIQNGCMELKYSIPDFLYSVLFPLTNQQCDSLAEIGIIKITCHEYVCEIKQWPENELKKLHDSPIDIYDPLWYENTSTLLNEACWRGLKDEVQQLIDKTGLQERGKNGWSPPLAASYGGHIDVLCLLIDVYHCNPSQGDDDGVISLHMASYKGHLNIAQYLVNKCHVDPDIADSSGNTGLLYSALGGHVDLVIMFINKKCNVSQSGEVALVHELKQFGIFSEDDIDFNGCGIVHYCAMSDSVELLEYLYNNHKRELFQKRDRFGATPLHIACQYASSGFIMKVVNIFGYKVLLEADYSGRCSLHYLCSGLVDKYCITEVYNKLTAPCDMPLLIQIISFNLHFGKDWHKYISLNINVTKQHKRVSLLSTLLKKTSVINNFNINSVTATGQSLVHLACTSGSILLVKVLEEYGINTSSLDYEGRSAVHYAALSGSPTLLSYTVSEYRLNASQPDYKGVVPLALACMSGSINAVEYIMNTTDIDINITCNEGKTPLHYSCRHGNIDLSQYLIEVQDSDINITDNKKWNALDHSTTSGNMKLVQYLINNHQLPLIPIALFQAVRSTKLSLIKIFVNEYKLDPQVKGYDGRQAVHYAAQVGAIDVLDLLHSTDDTDSIPIHAACASGVIQLVTFLIDEMKCDVTTEDMDGYNCVTRACSSGNLDFLKLLIKQYNLNPKIFGRSSSPSVAVLYGNVHILEWLRQEYHINVVSFKNGVLPFYAARENNLYFLKHLLNNYSFDINATNPGDDTQSTLLHIACQEGHVAIVLYLTSLPQCDVSAKTSNGSTVLHLSCKSHSLPILKHLVEEHQLDLTIKDYNGMAPVHVACEEGSLSIVKYIIDHSPLSLDMTDSFGRTPLLIAAFSKNLPIIRYLNSKNCNISILDDKGFNVIHISAKGGSLDILRFFIDGRYCNPDITDASGRTPLYLSAQEGHLEIVEYLLDSPSYNKPRVELVDMADSNGNTALHAACSQGHPDIVSTIAGAYKSLNIDIYSINEKRESPLHLAAANGHVNTVVSLLSATTGTRNHEKLLGAVDGDGCSPLHLACQNGHYRMTLYLSEAAEVDEAEGSGLMSNCK</sequence>
<feature type="repeat" description="ANK" evidence="3">
    <location>
        <begin position="828"/>
        <end position="850"/>
    </location>
</feature>
<feature type="repeat" description="ANK" evidence="3">
    <location>
        <begin position="1153"/>
        <end position="1177"/>
    </location>
</feature>
<dbReference type="Gene3D" id="1.25.40.20">
    <property type="entry name" value="Ankyrin repeat-containing domain"/>
    <property type="match status" value="5"/>
</dbReference>
<dbReference type="InterPro" id="IPR036770">
    <property type="entry name" value="Ankyrin_rpt-contain_sf"/>
</dbReference>
<protein>
    <submittedName>
        <fullName evidence="4">Uncharacterized protein</fullName>
    </submittedName>
</protein>
<evidence type="ECO:0000313" key="4">
    <source>
        <dbReference type="EnsemblMetazoa" id="Aqu2.1.14210_001"/>
    </source>
</evidence>